<dbReference type="KEGG" id="gaw:V144x_01660"/>
<proteinExistence type="predicted"/>
<gene>
    <name evidence="2" type="ORF">V144x_01660</name>
</gene>
<evidence type="ECO:0000313" key="3">
    <source>
        <dbReference type="Proteomes" id="UP000318704"/>
    </source>
</evidence>
<dbReference type="Proteomes" id="UP000318704">
    <property type="component" value="Chromosome"/>
</dbReference>
<dbReference type="AlphaFoldDB" id="A0A517VNZ2"/>
<dbReference type="RefSeq" id="WP_144979942.1">
    <property type="nucleotide sequence ID" value="NZ_CP037920.1"/>
</dbReference>
<dbReference type="InterPro" id="IPR006944">
    <property type="entry name" value="Phage/GTA_portal"/>
</dbReference>
<sequence>MWNPFRQLATLFKSNRFAVALRTALGSGQPGSWSTDHRQESEQFIGWTFVAVKAICLQAMQASVFVYDDSLNGSKQKRMKQRAQKEFEYIQIKSLYAGENGDSIPLPNNHSLCMILKRPNPTQSGASFRYERVLQLQLTGTSIVWNVPNKFGKTVQRYVIPTAIASPVSPTEDLPEGGYKIQPALLRYNHAAHGSRFLESGTFHQIAGKIIPLAQLQITRWPHPVYKDDGQSPVSAGAKWIDSANQIDAARWSQMNNGADPSIVVTCGKEMNPTREELEAAAAMFEQKYGGTENTGKAIFTTGEQVVSLTATPKDMDYNQSFLQFRDAILALHGVPGIAAGISDGGSYAAFYASLKQFISLTVQPILDLLAEDDTEHLAPQFGENLTIEIEAAHIDDPDILEKRLATDIRAQIIKVDELRAIRGLPPLGSERGGDQLVMQESKQPIFSEEQESNGSSPPTLPTSKVFQNPSKLQSLNRFVRCSHK</sequence>
<organism evidence="2 3">
    <name type="scientific">Gimesia aquarii</name>
    <dbReference type="NCBI Taxonomy" id="2527964"/>
    <lineage>
        <taxon>Bacteria</taxon>
        <taxon>Pseudomonadati</taxon>
        <taxon>Planctomycetota</taxon>
        <taxon>Planctomycetia</taxon>
        <taxon>Planctomycetales</taxon>
        <taxon>Planctomycetaceae</taxon>
        <taxon>Gimesia</taxon>
    </lineage>
</organism>
<dbReference type="Pfam" id="PF04860">
    <property type="entry name" value="Phage_portal"/>
    <property type="match status" value="1"/>
</dbReference>
<reference evidence="2 3" key="1">
    <citation type="submission" date="2019-03" db="EMBL/GenBank/DDBJ databases">
        <title>Deep-cultivation of Planctomycetes and their phenomic and genomic characterization uncovers novel biology.</title>
        <authorList>
            <person name="Wiegand S."/>
            <person name="Jogler M."/>
            <person name="Boedeker C."/>
            <person name="Pinto D."/>
            <person name="Vollmers J."/>
            <person name="Rivas-Marin E."/>
            <person name="Kohn T."/>
            <person name="Peeters S.H."/>
            <person name="Heuer A."/>
            <person name="Rast P."/>
            <person name="Oberbeckmann S."/>
            <person name="Bunk B."/>
            <person name="Jeske O."/>
            <person name="Meyerdierks A."/>
            <person name="Storesund J.E."/>
            <person name="Kallscheuer N."/>
            <person name="Luecker S."/>
            <person name="Lage O.M."/>
            <person name="Pohl T."/>
            <person name="Merkel B.J."/>
            <person name="Hornburger P."/>
            <person name="Mueller R.-W."/>
            <person name="Bruemmer F."/>
            <person name="Labrenz M."/>
            <person name="Spormann A.M."/>
            <person name="Op den Camp H."/>
            <person name="Overmann J."/>
            <person name="Amann R."/>
            <person name="Jetten M.S.M."/>
            <person name="Mascher T."/>
            <person name="Medema M.H."/>
            <person name="Devos D.P."/>
            <person name="Kaster A.-K."/>
            <person name="Ovreas L."/>
            <person name="Rohde M."/>
            <person name="Galperin M.Y."/>
            <person name="Jogler C."/>
        </authorList>
    </citation>
    <scope>NUCLEOTIDE SEQUENCE [LARGE SCALE GENOMIC DNA]</scope>
    <source>
        <strain evidence="2 3">V144</strain>
    </source>
</reference>
<dbReference type="EMBL" id="CP037920">
    <property type="protein sequence ID" value="QDT94735.1"/>
    <property type="molecule type" value="Genomic_DNA"/>
</dbReference>
<accession>A0A517VNZ2</accession>
<protein>
    <submittedName>
        <fullName evidence="2">Phage portal protein</fullName>
    </submittedName>
</protein>
<feature type="compositionally biased region" description="Polar residues" evidence="1">
    <location>
        <begin position="453"/>
        <end position="472"/>
    </location>
</feature>
<name>A0A517VNZ2_9PLAN</name>
<evidence type="ECO:0000313" key="2">
    <source>
        <dbReference type="EMBL" id="QDT94735.1"/>
    </source>
</evidence>
<feature type="region of interest" description="Disordered" evidence="1">
    <location>
        <begin position="441"/>
        <end position="472"/>
    </location>
</feature>
<evidence type="ECO:0000256" key="1">
    <source>
        <dbReference type="SAM" id="MobiDB-lite"/>
    </source>
</evidence>